<evidence type="ECO:0000313" key="2">
    <source>
        <dbReference type="Proteomes" id="UP000324222"/>
    </source>
</evidence>
<reference evidence="1 2" key="1">
    <citation type="submission" date="2019-05" db="EMBL/GenBank/DDBJ databases">
        <title>Another draft genome of Portunus trituberculatus and its Hox gene families provides insights of decapod evolution.</title>
        <authorList>
            <person name="Jeong J.-H."/>
            <person name="Song I."/>
            <person name="Kim S."/>
            <person name="Choi T."/>
            <person name="Kim D."/>
            <person name="Ryu S."/>
            <person name="Kim W."/>
        </authorList>
    </citation>
    <scope>NUCLEOTIDE SEQUENCE [LARGE SCALE GENOMIC DNA]</scope>
    <source>
        <tissue evidence="1">Muscle</tissue>
    </source>
</reference>
<accession>A0A5B7J9Q9</accession>
<proteinExistence type="predicted"/>
<organism evidence="1 2">
    <name type="scientific">Portunus trituberculatus</name>
    <name type="common">Swimming crab</name>
    <name type="synonym">Neptunus trituberculatus</name>
    <dbReference type="NCBI Taxonomy" id="210409"/>
    <lineage>
        <taxon>Eukaryota</taxon>
        <taxon>Metazoa</taxon>
        <taxon>Ecdysozoa</taxon>
        <taxon>Arthropoda</taxon>
        <taxon>Crustacea</taxon>
        <taxon>Multicrustacea</taxon>
        <taxon>Malacostraca</taxon>
        <taxon>Eumalacostraca</taxon>
        <taxon>Eucarida</taxon>
        <taxon>Decapoda</taxon>
        <taxon>Pleocyemata</taxon>
        <taxon>Brachyura</taxon>
        <taxon>Eubrachyura</taxon>
        <taxon>Portunoidea</taxon>
        <taxon>Portunidae</taxon>
        <taxon>Portuninae</taxon>
        <taxon>Portunus</taxon>
    </lineage>
</organism>
<dbReference type="AlphaFoldDB" id="A0A5B7J9Q9"/>
<dbReference type="EMBL" id="VSRR010083569">
    <property type="protein sequence ID" value="MPC90197.1"/>
    <property type="molecule type" value="Genomic_DNA"/>
</dbReference>
<keyword evidence="2" id="KW-1185">Reference proteome</keyword>
<sequence>MTLKRSPKDVTFTSLITSRQSQGVEEEEEEGEVEGGLVVVVGSLRKVVGGGGLGIRRGCFWGIIRI</sequence>
<name>A0A5B7J9Q9_PORTR</name>
<gene>
    <name evidence="1" type="ORF">E2C01_085171</name>
</gene>
<dbReference type="Proteomes" id="UP000324222">
    <property type="component" value="Unassembled WGS sequence"/>
</dbReference>
<evidence type="ECO:0000313" key="1">
    <source>
        <dbReference type="EMBL" id="MPC90197.1"/>
    </source>
</evidence>
<comment type="caution">
    <text evidence="1">The sequence shown here is derived from an EMBL/GenBank/DDBJ whole genome shotgun (WGS) entry which is preliminary data.</text>
</comment>
<protein>
    <submittedName>
        <fullName evidence="1">Uncharacterized protein</fullName>
    </submittedName>
</protein>